<dbReference type="PANTHER" id="PTHR12149">
    <property type="entry name" value="FRUCTOSAMINE 3 KINASE-RELATED PROTEIN"/>
    <property type="match status" value="1"/>
</dbReference>
<dbReference type="STRING" id="943816.AN217_02780"/>
<dbReference type="Gene3D" id="3.30.200.20">
    <property type="entry name" value="Phosphorylase Kinase, domain 1"/>
    <property type="match status" value="1"/>
</dbReference>
<dbReference type="InterPro" id="IPR016477">
    <property type="entry name" value="Fructo-/Ketosamine-3-kinase"/>
</dbReference>
<dbReference type="EMBL" id="FOGO01000002">
    <property type="protein sequence ID" value="SER54028.1"/>
    <property type="molecule type" value="Genomic_DNA"/>
</dbReference>
<dbReference type="InterPro" id="IPR011009">
    <property type="entry name" value="Kinase-like_dom_sf"/>
</dbReference>
<keyword evidence="2" id="KW-0418">Kinase</keyword>
<feature type="region of interest" description="Disordered" evidence="1">
    <location>
        <begin position="54"/>
        <end position="111"/>
    </location>
</feature>
<dbReference type="Gene3D" id="1.20.1270.240">
    <property type="match status" value="1"/>
</dbReference>
<keyword evidence="2" id="KW-0808">Transferase</keyword>
<accession>A0A1H9Q0V5</accession>
<dbReference type="Proteomes" id="UP000182841">
    <property type="component" value="Unassembled WGS sequence"/>
</dbReference>
<evidence type="ECO:0000313" key="2">
    <source>
        <dbReference type="EMBL" id="SER54028.1"/>
    </source>
</evidence>
<sequence>MTAAAGAGGGGAAPPPPRPVARTAELLGRRADRAVPVGGGSICDAYQVVLAPRGEHPAPGGGEHGSVAREPAGADTGHAGHASTAGDPEDADAGHAGAPAETAASAAPAASAETAASAAPAAPAETAVPAATTVFATTVFAKALDAAPADFFAAEAAGLARLRATGTVPVPEVYAAERDVLVLQWIEPGAPDRAAAEQLGRGLAALHGTPAPSWGTPGEPCYLGPLPLTSPPRPTADPAAWPGFHAEHRLLPLLRAAVDSARIGPRDARDVERVCDRLDDEAVAGPPQPPAVIHGDLWSGNVHWTADGRAVLIDPAAQGGHPETDLAMLELFGCPELPVLLAAYEEVRPLPGRRARVPLHQLQHLLVHAVLFGGGYGAESGAAARAALG</sequence>
<reference evidence="3" key="1">
    <citation type="submission" date="2016-10" db="EMBL/GenBank/DDBJ databases">
        <authorList>
            <person name="Varghese N."/>
            <person name="Submissions S."/>
        </authorList>
    </citation>
    <scope>NUCLEOTIDE SEQUENCE [LARGE SCALE GENOMIC DNA]</scope>
    <source>
        <strain evidence="3">CGMCC 4.6825</strain>
    </source>
</reference>
<dbReference type="RefSeq" id="WP_338068940.1">
    <property type="nucleotide sequence ID" value="NZ_FOGO01000002.1"/>
</dbReference>
<dbReference type="AlphaFoldDB" id="A0A1H9Q0V5"/>
<dbReference type="Gene3D" id="1.10.510.10">
    <property type="entry name" value="Transferase(Phosphotransferase) domain 1"/>
    <property type="match status" value="1"/>
</dbReference>
<keyword evidence="3" id="KW-1185">Reference proteome</keyword>
<gene>
    <name evidence="2" type="ORF">SAMN05421870_102390</name>
</gene>
<name>A0A1H9Q0V5_9ACTN</name>
<feature type="compositionally biased region" description="Low complexity" evidence="1">
    <location>
        <begin position="94"/>
        <end position="111"/>
    </location>
</feature>
<protein>
    <submittedName>
        <fullName evidence="2">Fructosamine-3-kinase</fullName>
    </submittedName>
</protein>
<evidence type="ECO:0000313" key="3">
    <source>
        <dbReference type="Proteomes" id="UP000182841"/>
    </source>
</evidence>
<dbReference type="GO" id="GO:0016301">
    <property type="term" value="F:kinase activity"/>
    <property type="evidence" value="ECO:0007669"/>
    <property type="project" value="UniProtKB-KW"/>
</dbReference>
<evidence type="ECO:0000256" key="1">
    <source>
        <dbReference type="SAM" id="MobiDB-lite"/>
    </source>
</evidence>
<proteinExistence type="predicted"/>
<organism evidence="2 3">
    <name type="scientific">Streptomyces qinglanensis</name>
    <dbReference type="NCBI Taxonomy" id="943816"/>
    <lineage>
        <taxon>Bacteria</taxon>
        <taxon>Bacillati</taxon>
        <taxon>Actinomycetota</taxon>
        <taxon>Actinomycetes</taxon>
        <taxon>Kitasatosporales</taxon>
        <taxon>Streptomycetaceae</taxon>
        <taxon>Streptomyces</taxon>
    </lineage>
</organism>
<dbReference type="PANTHER" id="PTHR12149:SF8">
    <property type="entry name" value="PROTEIN-RIBULOSAMINE 3-KINASE"/>
    <property type="match status" value="1"/>
</dbReference>
<dbReference type="Pfam" id="PF03881">
    <property type="entry name" value="Fructosamin_kin"/>
    <property type="match status" value="1"/>
</dbReference>
<feature type="compositionally biased region" description="Gly residues" evidence="1">
    <location>
        <begin position="1"/>
        <end position="12"/>
    </location>
</feature>
<dbReference type="SUPFAM" id="SSF56112">
    <property type="entry name" value="Protein kinase-like (PK-like)"/>
    <property type="match status" value="1"/>
</dbReference>
<feature type="region of interest" description="Disordered" evidence="1">
    <location>
        <begin position="1"/>
        <end position="27"/>
    </location>
</feature>